<dbReference type="Pfam" id="PF00144">
    <property type="entry name" value="Beta-lactamase"/>
    <property type="match status" value="1"/>
</dbReference>
<organism evidence="4 5">
    <name type="scientific">Paenibacillus glycanilyticus</name>
    <dbReference type="NCBI Taxonomy" id="126569"/>
    <lineage>
        <taxon>Bacteria</taxon>
        <taxon>Bacillati</taxon>
        <taxon>Bacillota</taxon>
        <taxon>Bacilli</taxon>
        <taxon>Bacillales</taxon>
        <taxon>Paenibacillaceae</taxon>
        <taxon>Paenibacillus</taxon>
    </lineage>
</organism>
<evidence type="ECO:0000256" key="2">
    <source>
        <dbReference type="ARBA" id="ARBA00023136"/>
    </source>
</evidence>
<evidence type="ECO:0000259" key="3">
    <source>
        <dbReference type="Pfam" id="PF00144"/>
    </source>
</evidence>
<comment type="subcellular location">
    <subcellularLocation>
        <location evidence="1">Membrane</location>
    </subcellularLocation>
</comment>
<dbReference type="Gene3D" id="3.40.710.10">
    <property type="entry name" value="DD-peptidase/beta-lactamase superfamily"/>
    <property type="match status" value="1"/>
</dbReference>
<gene>
    <name evidence="4" type="ORF">PghCCS26_08000</name>
</gene>
<keyword evidence="4" id="KW-0378">Hydrolase</keyword>
<dbReference type="GO" id="GO:0016787">
    <property type="term" value="F:hydrolase activity"/>
    <property type="evidence" value="ECO:0007669"/>
    <property type="project" value="UniProtKB-KW"/>
</dbReference>
<comment type="caution">
    <text evidence="4">The sequence shown here is derived from an EMBL/GenBank/DDBJ whole genome shotgun (WGS) entry which is preliminary data.</text>
</comment>
<dbReference type="EMBL" id="BTCL01000002">
    <property type="protein sequence ID" value="GMK43673.1"/>
    <property type="molecule type" value="Genomic_DNA"/>
</dbReference>
<dbReference type="InterPro" id="IPR012338">
    <property type="entry name" value="Beta-lactam/transpept-like"/>
</dbReference>
<keyword evidence="2" id="KW-0472">Membrane</keyword>
<dbReference type="PANTHER" id="PTHR46825">
    <property type="entry name" value="D-ALANYL-D-ALANINE-CARBOXYPEPTIDASE/ENDOPEPTIDASE AMPH"/>
    <property type="match status" value="1"/>
</dbReference>
<dbReference type="PANTHER" id="PTHR46825:SF11">
    <property type="entry name" value="PENICILLIN-BINDING PROTEIN 4"/>
    <property type="match status" value="1"/>
</dbReference>
<dbReference type="Proteomes" id="UP001285921">
    <property type="component" value="Unassembled WGS sequence"/>
</dbReference>
<dbReference type="InterPro" id="IPR001466">
    <property type="entry name" value="Beta-lactam-related"/>
</dbReference>
<sequence>MIVANVKEQIHALLEPLVPERRFNGAVLVSQRGSILYSEAWGQANMELAVDNTTKTKFRIGSITKTFTGVSILQLVEKGMLRLEDPVSRFFPQQTGSNSITIQHLLTHTSGIPNYTDDPSMFDWAANPSTPEILIGRFAHKELEAAPGEQYKYSNSGYVLLGAILEQITGQSYADYLQEHIFLPLGMNQTQMDQPSQILLNRAAGYHSDEEGQLTNAPTFDPSNAYAAGAIISTIGDLHLWDQVLYTEQLLTKPSLDLMFTPFKGERDFQYGYGWIIQDTPFGKLVCHSGGIPGFSSVLLRFIEQQTSVIVLSNILQDVSTLGKQLAELAMQPANTIG</sequence>
<protein>
    <submittedName>
        <fullName evidence="4">Serine hydrolase</fullName>
    </submittedName>
</protein>
<accession>A0ABQ6NGG3</accession>
<dbReference type="InterPro" id="IPR050491">
    <property type="entry name" value="AmpC-like"/>
</dbReference>
<evidence type="ECO:0000313" key="4">
    <source>
        <dbReference type="EMBL" id="GMK43673.1"/>
    </source>
</evidence>
<evidence type="ECO:0000256" key="1">
    <source>
        <dbReference type="ARBA" id="ARBA00004370"/>
    </source>
</evidence>
<reference evidence="4 5" key="1">
    <citation type="submission" date="2023-05" db="EMBL/GenBank/DDBJ databases">
        <title>Draft genome of Paenibacillus sp. CCS26.</title>
        <authorList>
            <person name="Akita H."/>
            <person name="Shinto Y."/>
            <person name="Kimura Z."/>
        </authorList>
    </citation>
    <scope>NUCLEOTIDE SEQUENCE [LARGE SCALE GENOMIC DNA]</scope>
    <source>
        <strain evidence="4 5">CCS26</strain>
    </source>
</reference>
<feature type="domain" description="Beta-lactamase-related" evidence="3">
    <location>
        <begin position="14"/>
        <end position="318"/>
    </location>
</feature>
<evidence type="ECO:0000313" key="5">
    <source>
        <dbReference type="Proteomes" id="UP001285921"/>
    </source>
</evidence>
<name>A0ABQ6NGG3_9BACL</name>
<dbReference type="SUPFAM" id="SSF56601">
    <property type="entry name" value="beta-lactamase/transpeptidase-like"/>
    <property type="match status" value="1"/>
</dbReference>
<keyword evidence="5" id="KW-1185">Reference proteome</keyword>
<proteinExistence type="predicted"/>